<comment type="caution">
    <text evidence="8">The sequence shown here is derived from an EMBL/GenBank/DDBJ whole genome shotgun (WGS) entry which is preliminary data.</text>
</comment>
<evidence type="ECO:0000256" key="4">
    <source>
        <dbReference type="PROSITE-ProRule" id="PRU00520"/>
    </source>
</evidence>
<feature type="active site" evidence="4">
    <location>
        <position position="22"/>
    </location>
</feature>
<organism evidence="8 9">
    <name type="scientific">Pseudooceanicola batsensis (strain ATCC BAA-863 / DSM 15984 / KCTC 12145 / HTCC2597)</name>
    <name type="common">Oceanicola batsensis</name>
    <dbReference type="NCBI Taxonomy" id="252305"/>
    <lineage>
        <taxon>Bacteria</taxon>
        <taxon>Pseudomonadati</taxon>
        <taxon>Pseudomonadota</taxon>
        <taxon>Alphaproteobacteria</taxon>
        <taxon>Rhodobacterales</taxon>
        <taxon>Paracoccaceae</taxon>
        <taxon>Pseudooceanicola</taxon>
    </lineage>
</organism>
<proteinExistence type="inferred from homology"/>
<feature type="active site" evidence="4">
    <location>
        <position position="40"/>
    </location>
</feature>
<evidence type="ECO:0000256" key="2">
    <source>
        <dbReference type="ARBA" id="ARBA00012150"/>
    </source>
</evidence>
<protein>
    <recommendedName>
        <fullName evidence="2 4">acylphosphatase</fullName>
        <ecNumber evidence="2 4">3.6.1.7</ecNumber>
    </recommendedName>
</protein>
<dbReference type="GO" id="GO:0003998">
    <property type="term" value="F:acylphosphatase activity"/>
    <property type="evidence" value="ECO:0007669"/>
    <property type="project" value="UniProtKB-EC"/>
</dbReference>
<dbReference type="STRING" id="252305.OB2597_09494"/>
<reference evidence="8 9" key="1">
    <citation type="journal article" date="2010" name="J. Bacteriol.">
        <title>Genome sequences of Oceanicola granulosus HTCC2516(T) and Oceanicola batsensis HTCC2597(TDelta).</title>
        <authorList>
            <person name="Thrash J.C."/>
            <person name="Cho J.C."/>
            <person name="Vergin K.L."/>
            <person name="Giovannoni S.J."/>
        </authorList>
    </citation>
    <scope>NUCLEOTIDE SEQUENCE [LARGE SCALE GENOMIC DNA]</scope>
    <source>
        <strain evidence="9">ATCC BAA-863 / DSM 15984 / KCTC 12145 / HTCC2597</strain>
    </source>
</reference>
<evidence type="ECO:0000313" key="9">
    <source>
        <dbReference type="Proteomes" id="UP000004318"/>
    </source>
</evidence>
<dbReference type="EMBL" id="AAMO01000002">
    <property type="protein sequence ID" value="EAQ04367.1"/>
    <property type="molecule type" value="Genomic_DNA"/>
</dbReference>
<name>A3TV21_PSEBH</name>
<sequence>MDMHSIAKHVRITGRVQGVAYRAWAQSEAQRLGLTGWVRNKPDGSVEAIAAGPDKAVEQLITACWSGPGSASVRDVQAAPADDPALPGFEIRR</sequence>
<feature type="region of interest" description="Disordered" evidence="6">
    <location>
        <begin position="73"/>
        <end position="93"/>
    </location>
</feature>
<dbReference type="PRINTS" id="PR00112">
    <property type="entry name" value="ACYLPHPHTASE"/>
</dbReference>
<evidence type="ECO:0000256" key="1">
    <source>
        <dbReference type="ARBA" id="ARBA00005614"/>
    </source>
</evidence>
<dbReference type="PROSITE" id="PS51160">
    <property type="entry name" value="ACYLPHOSPHATASE_3"/>
    <property type="match status" value="1"/>
</dbReference>
<keyword evidence="4" id="KW-0378">Hydrolase</keyword>
<dbReference type="InterPro" id="IPR001792">
    <property type="entry name" value="Acylphosphatase-like_dom"/>
</dbReference>
<evidence type="ECO:0000256" key="6">
    <source>
        <dbReference type="SAM" id="MobiDB-lite"/>
    </source>
</evidence>
<feature type="domain" description="Acylphosphatase-like" evidence="7">
    <location>
        <begin position="7"/>
        <end position="93"/>
    </location>
</feature>
<dbReference type="HOGENOM" id="CLU_141932_3_2_5"/>
<dbReference type="PANTHER" id="PTHR47268">
    <property type="entry name" value="ACYLPHOSPHATASE"/>
    <property type="match status" value="1"/>
</dbReference>
<comment type="catalytic activity">
    <reaction evidence="3 4">
        <text>an acyl phosphate + H2O = a carboxylate + phosphate + H(+)</text>
        <dbReference type="Rhea" id="RHEA:14965"/>
        <dbReference type="ChEBI" id="CHEBI:15377"/>
        <dbReference type="ChEBI" id="CHEBI:15378"/>
        <dbReference type="ChEBI" id="CHEBI:29067"/>
        <dbReference type="ChEBI" id="CHEBI:43474"/>
        <dbReference type="ChEBI" id="CHEBI:59918"/>
        <dbReference type="EC" id="3.6.1.7"/>
    </reaction>
</comment>
<dbReference type="Proteomes" id="UP000004318">
    <property type="component" value="Unassembled WGS sequence"/>
</dbReference>
<evidence type="ECO:0000313" key="8">
    <source>
        <dbReference type="EMBL" id="EAQ04367.1"/>
    </source>
</evidence>
<dbReference type="InterPro" id="IPR017968">
    <property type="entry name" value="Acylphosphatase_CS"/>
</dbReference>
<accession>A3TV21</accession>
<dbReference type="NCBIfam" id="NF010996">
    <property type="entry name" value="PRK14421.1"/>
    <property type="match status" value="1"/>
</dbReference>
<dbReference type="eggNOG" id="COG1254">
    <property type="taxonomic scope" value="Bacteria"/>
</dbReference>
<dbReference type="PROSITE" id="PS00151">
    <property type="entry name" value="ACYLPHOSPHATASE_2"/>
    <property type="match status" value="1"/>
</dbReference>
<dbReference type="Pfam" id="PF00708">
    <property type="entry name" value="Acylphosphatase"/>
    <property type="match status" value="1"/>
</dbReference>
<dbReference type="AlphaFoldDB" id="A3TV21"/>
<dbReference type="SUPFAM" id="SSF54975">
    <property type="entry name" value="Acylphosphatase/BLUF domain-like"/>
    <property type="match status" value="1"/>
</dbReference>
<evidence type="ECO:0000256" key="5">
    <source>
        <dbReference type="RuleBase" id="RU004168"/>
    </source>
</evidence>
<comment type="similarity">
    <text evidence="1 5">Belongs to the acylphosphatase family.</text>
</comment>
<dbReference type="EC" id="3.6.1.7" evidence="2 4"/>
<dbReference type="InterPro" id="IPR036046">
    <property type="entry name" value="Acylphosphatase-like_dom_sf"/>
</dbReference>
<dbReference type="PANTHER" id="PTHR47268:SF4">
    <property type="entry name" value="ACYLPHOSPHATASE"/>
    <property type="match status" value="1"/>
</dbReference>
<evidence type="ECO:0000256" key="3">
    <source>
        <dbReference type="ARBA" id="ARBA00047645"/>
    </source>
</evidence>
<evidence type="ECO:0000259" key="7">
    <source>
        <dbReference type="PROSITE" id="PS51160"/>
    </source>
</evidence>
<dbReference type="InterPro" id="IPR020456">
    <property type="entry name" value="Acylphosphatase"/>
</dbReference>
<keyword evidence="9" id="KW-1185">Reference proteome</keyword>
<dbReference type="Gene3D" id="3.30.70.100">
    <property type="match status" value="1"/>
</dbReference>
<gene>
    <name evidence="8" type="ORF">OB2597_09494</name>
</gene>